<dbReference type="GO" id="GO:0043209">
    <property type="term" value="C:myelin sheath"/>
    <property type="evidence" value="ECO:0007669"/>
    <property type="project" value="UniProtKB-ARBA"/>
</dbReference>
<dbReference type="GO" id="GO:0150034">
    <property type="term" value="C:distal axon"/>
    <property type="evidence" value="ECO:0007669"/>
    <property type="project" value="UniProtKB-ARBA"/>
</dbReference>
<feature type="domain" description="EF-hand" evidence="3">
    <location>
        <begin position="30"/>
        <end position="65"/>
    </location>
</feature>
<name>A0AAW0KDH3_MYOGA</name>
<evidence type="ECO:0000313" key="5">
    <source>
        <dbReference type="Proteomes" id="UP001488838"/>
    </source>
</evidence>
<dbReference type="AlphaFoldDB" id="A0AAW0KDH3"/>
<dbReference type="FunFam" id="1.10.238.10:FF:000003">
    <property type="entry name" value="Calmodulin A"/>
    <property type="match status" value="1"/>
</dbReference>
<evidence type="ECO:0000259" key="3">
    <source>
        <dbReference type="PROSITE" id="PS50222"/>
    </source>
</evidence>
<sequence>MIGDVDGDGKNTTDFLESLTTTARKMKDTDSEEGIREAFRVFDKDGHGWINAASAVMANLGEKLAGGEVDQMIGEADFDGGGQGNQEAFVQMMAAK</sequence>
<dbReference type="Gene3D" id="1.10.238.10">
    <property type="entry name" value="EF-hand"/>
    <property type="match status" value="1"/>
</dbReference>
<evidence type="ECO:0000256" key="1">
    <source>
        <dbReference type="ARBA" id="ARBA00022737"/>
    </source>
</evidence>
<organism evidence="4 5">
    <name type="scientific">Myodes glareolus</name>
    <name type="common">Bank vole</name>
    <name type="synonym">Clethrionomys glareolus</name>
    <dbReference type="NCBI Taxonomy" id="447135"/>
    <lineage>
        <taxon>Eukaryota</taxon>
        <taxon>Metazoa</taxon>
        <taxon>Chordata</taxon>
        <taxon>Craniata</taxon>
        <taxon>Vertebrata</taxon>
        <taxon>Euteleostomi</taxon>
        <taxon>Mammalia</taxon>
        <taxon>Eutheria</taxon>
        <taxon>Euarchontoglires</taxon>
        <taxon>Glires</taxon>
        <taxon>Rodentia</taxon>
        <taxon>Myomorpha</taxon>
        <taxon>Muroidea</taxon>
        <taxon>Cricetidae</taxon>
        <taxon>Arvicolinae</taxon>
        <taxon>Myodes</taxon>
    </lineage>
</organism>
<dbReference type="GO" id="GO:0051649">
    <property type="term" value="P:establishment of localization in cell"/>
    <property type="evidence" value="ECO:0007669"/>
    <property type="project" value="UniProtKB-ARBA"/>
</dbReference>
<proteinExistence type="predicted"/>
<dbReference type="InterPro" id="IPR011992">
    <property type="entry name" value="EF-hand-dom_pair"/>
</dbReference>
<dbReference type="GO" id="GO:0005509">
    <property type="term" value="F:calcium ion binding"/>
    <property type="evidence" value="ECO:0007669"/>
    <property type="project" value="InterPro"/>
</dbReference>
<accession>A0AAW0KDH3</accession>
<protein>
    <recommendedName>
        <fullName evidence="2">EF-hand calcium-binding domain-containing protein 11</fullName>
    </recommendedName>
</protein>
<dbReference type="GO" id="GO:0016460">
    <property type="term" value="C:myosin II complex"/>
    <property type="evidence" value="ECO:0007669"/>
    <property type="project" value="TreeGrafter"/>
</dbReference>
<dbReference type="CDD" id="cd00051">
    <property type="entry name" value="EFh"/>
    <property type="match status" value="1"/>
</dbReference>
<gene>
    <name evidence="4" type="ORF">U0070_003942</name>
</gene>
<dbReference type="InterPro" id="IPR002048">
    <property type="entry name" value="EF_hand_dom"/>
</dbReference>
<dbReference type="PANTHER" id="PTHR23048:SF0">
    <property type="entry name" value="CALMODULIN LIKE 3"/>
    <property type="match status" value="1"/>
</dbReference>
<dbReference type="PROSITE" id="PS50222">
    <property type="entry name" value="EF_HAND_2"/>
    <property type="match status" value="1"/>
</dbReference>
<reference evidence="4 5" key="1">
    <citation type="journal article" date="2023" name="bioRxiv">
        <title>Conserved and derived expression patterns and positive selection on dental genes reveal complex evolutionary context of ever-growing rodent molars.</title>
        <authorList>
            <person name="Calamari Z.T."/>
            <person name="Song A."/>
            <person name="Cohen E."/>
            <person name="Akter M."/>
            <person name="Roy R.D."/>
            <person name="Hallikas O."/>
            <person name="Christensen M.M."/>
            <person name="Li P."/>
            <person name="Marangoni P."/>
            <person name="Jernvall J."/>
            <person name="Klein O.D."/>
        </authorList>
    </citation>
    <scope>NUCLEOTIDE SEQUENCE [LARGE SCALE GENOMIC DNA]</scope>
    <source>
        <strain evidence="4">V071</strain>
    </source>
</reference>
<evidence type="ECO:0000256" key="2">
    <source>
        <dbReference type="ARBA" id="ARBA00072320"/>
    </source>
</evidence>
<comment type="caution">
    <text evidence="4">The sequence shown here is derived from an EMBL/GenBank/DDBJ whole genome shotgun (WGS) entry which is preliminary data.</text>
</comment>
<evidence type="ECO:0000313" key="4">
    <source>
        <dbReference type="EMBL" id="KAK7835851.1"/>
    </source>
</evidence>
<dbReference type="SUPFAM" id="SSF47473">
    <property type="entry name" value="EF-hand"/>
    <property type="match status" value="1"/>
</dbReference>
<dbReference type="Proteomes" id="UP001488838">
    <property type="component" value="Unassembled WGS sequence"/>
</dbReference>
<dbReference type="PANTHER" id="PTHR23048">
    <property type="entry name" value="MYOSIN LIGHT CHAIN 1, 3"/>
    <property type="match status" value="1"/>
</dbReference>
<keyword evidence="1" id="KW-0677">Repeat</keyword>
<dbReference type="EMBL" id="JBBHLL010000001">
    <property type="protein sequence ID" value="KAK7835851.1"/>
    <property type="molecule type" value="Genomic_DNA"/>
</dbReference>
<keyword evidence="5" id="KW-1185">Reference proteome</keyword>
<dbReference type="InterPro" id="IPR050230">
    <property type="entry name" value="CALM/Myosin/TropC-like"/>
</dbReference>